<reference evidence="1 2" key="1">
    <citation type="submission" date="2015-04" db="EMBL/GenBank/DDBJ databases">
        <authorList>
            <person name="Heijne W.H."/>
            <person name="Fedorova N.D."/>
            <person name="Nierman W.C."/>
            <person name="Vollebregt A.W."/>
            <person name="Zhao Z."/>
            <person name="Wu L."/>
            <person name="Kumar M."/>
            <person name="Stam H."/>
            <person name="van den Berg M.A."/>
            <person name="Pel H.J."/>
        </authorList>
    </citation>
    <scope>NUCLEOTIDE SEQUENCE [LARGE SCALE GENOMIC DNA]</scope>
    <source>
        <strain evidence="1 2">CBS 393.64</strain>
    </source>
</reference>
<protein>
    <submittedName>
        <fullName evidence="1">Uncharacterized protein</fullName>
    </submittedName>
</protein>
<accession>A0A0F4YLZ3</accession>
<proteinExistence type="predicted"/>
<organism evidence="1 2">
    <name type="scientific">Rasamsonia emersonii (strain ATCC 16479 / CBS 393.64 / IMI 116815)</name>
    <dbReference type="NCBI Taxonomy" id="1408163"/>
    <lineage>
        <taxon>Eukaryota</taxon>
        <taxon>Fungi</taxon>
        <taxon>Dikarya</taxon>
        <taxon>Ascomycota</taxon>
        <taxon>Pezizomycotina</taxon>
        <taxon>Eurotiomycetes</taxon>
        <taxon>Eurotiomycetidae</taxon>
        <taxon>Eurotiales</taxon>
        <taxon>Trichocomaceae</taxon>
        <taxon>Rasamsonia</taxon>
    </lineage>
</organism>
<keyword evidence="2" id="KW-1185">Reference proteome</keyword>
<dbReference type="Proteomes" id="UP000053958">
    <property type="component" value="Unassembled WGS sequence"/>
</dbReference>
<comment type="caution">
    <text evidence="1">The sequence shown here is derived from an EMBL/GenBank/DDBJ whole genome shotgun (WGS) entry which is preliminary data.</text>
</comment>
<dbReference type="AlphaFoldDB" id="A0A0F4YLZ3"/>
<evidence type="ECO:0000313" key="2">
    <source>
        <dbReference type="Proteomes" id="UP000053958"/>
    </source>
</evidence>
<evidence type="ECO:0000313" key="1">
    <source>
        <dbReference type="EMBL" id="KKA18623.1"/>
    </source>
</evidence>
<gene>
    <name evidence="1" type="ORF">T310_7424</name>
</gene>
<name>A0A0F4YLZ3_RASE3</name>
<sequence>MTRIDDVIYDTTFKSWTEMTPSTYYLTPSNFQLPAKATIDRCTLSSDNKCRYDIIPKLHVNIYLVEYDVQSLIVRASDASSLHTYIYTYVARHLLGRYPQLPSVPSSRDDGRMTIATQVISVVSVLII</sequence>
<dbReference type="RefSeq" id="XP_013325235.1">
    <property type="nucleotide sequence ID" value="XM_013469781.1"/>
</dbReference>
<dbReference type="GeneID" id="25319697"/>
<dbReference type="EMBL" id="LASV01000435">
    <property type="protein sequence ID" value="KKA18623.1"/>
    <property type="molecule type" value="Genomic_DNA"/>
</dbReference>